<feature type="non-terminal residue" evidence="2">
    <location>
        <position position="90"/>
    </location>
</feature>
<reference evidence="2" key="2">
    <citation type="submission" date="2013-05" db="EMBL/GenBank/DDBJ databases">
        <authorList>
            <person name="Carter J.-M."/>
            <person name="Baker S.C."/>
            <person name="Pink R."/>
            <person name="Carter D.R.F."/>
            <person name="Collins A."/>
            <person name="Tomlin J."/>
            <person name="Gibbs M."/>
            <person name="Breuker C.J."/>
        </authorList>
    </citation>
    <scope>NUCLEOTIDE SEQUENCE</scope>
    <source>
        <tissue evidence="2">Ovary</tissue>
    </source>
</reference>
<evidence type="ECO:0000313" key="2">
    <source>
        <dbReference type="EMBL" id="JAA79745.1"/>
    </source>
</evidence>
<reference evidence="2" key="1">
    <citation type="journal article" date="2013" name="BMC Genomics">
        <title>Unscrambling butterfly oogenesis.</title>
        <authorList>
            <person name="Carter J.M."/>
            <person name="Baker S.C."/>
            <person name="Pink R."/>
            <person name="Carter D.R."/>
            <person name="Collins A."/>
            <person name="Tomlin J."/>
            <person name="Gibbs M."/>
            <person name="Breuker C.J."/>
        </authorList>
    </citation>
    <scope>NUCLEOTIDE SEQUENCE</scope>
    <source>
        <tissue evidence="2">Ovary</tissue>
    </source>
</reference>
<dbReference type="AlphaFoldDB" id="S4P0S4"/>
<proteinExistence type="predicted"/>
<organism evidence="2">
    <name type="scientific">Pararge aegeria</name>
    <name type="common">speckled wood butterfly</name>
    <dbReference type="NCBI Taxonomy" id="116150"/>
    <lineage>
        <taxon>Eukaryota</taxon>
        <taxon>Metazoa</taxon>
        <taxon>Ecdysozoa</taxon>
        <taxon>Arthropoda</taxon>
        <taxon>Hexapoda</taxon>
        <taxon>Insecta</taxon>
        <taxon>Pterygota</taxon>
        <taxon>Neoptera</taxon>
        <taxon>Endopterygota</taxon>
        <taxon>Lepidoptera</taxon>
        <taxon>Glossata</taxon>
        <taxon>Ditrysia</taxon>
        <taxon>Papilionoidea</taxon>
        <taxon>Nymphalidae</taxon>
        <taxon>Satyrinae</taxon>
        <taxon>Satyrini</taxon>
        <taxon>Parargina</taxon>
        <taxon>Pararge</taxon>
    </lineage>
</organism>
<feature type="compositionally biased region" description="Low complexity" evidence="1">
    <location>
        <begin position="28"/>
        <end position="44"/>
    </location>
</feature>
<accession>S4P0S4</accession>
<evidence type="ECO:0000256" key="1">
    <source>
        <dbReference type="SAM" id="MobiDB-lite"/>
    </source>
</evidence>
<protein>
    <submittedName>
        <fullName evidence="2">Uncharacterized protein</fullName>
    </submittedName>
</protein>
<dbReference type="EMBL" id="GAIX01012815">
    <property type="protein sequence ID" value="JAA79745.1"/>
    <property type="molecule type" value="Transcribed_RNA"/>
</dbReference>
<sequence>MYLLKSWRNVSVLKLRSQHCGAKEQRPAMYAMSTASTTTSGSRAELTATTASAERRVRVVRLLRPRKAAPAFGFSLRGGREYATGFFISK</sequence>
<feature type="region of interest" description="Disordered" evidence="1">
    <location>
        <begin position="26"/>
        <end position="48"/>
    </location>
</feature>
<name>S4P0S4_9NEOP</name>